<protein>
    <submittedName>
        <fullName evidence="1">Uncharacterized protein</fullName>
    </submittedName>
</protein>
<name>A0A0A9F197_ARUDO</name>
<dbReference type="EMBL" id="GBRH01193975">
    <property type="protein sequence ID" value="JAE03921.1"/>
    <property type="molecule type" value="Transcribed_RNA"/>
</dbReference>
<evidence type="ECO:0000313" key="1">
    <source>
        <dbReference type="EMBL" id="JAE03921.1"/>
    </source>
</evidence>
<organism evidence="1">
    <name type="scientific">Arundo donax</name>
    <name type="common">Giant reed</name>
    <name type="synonym">Donax arundinaceus</name>
    <dbReference type="NCBI Taxonomy" id="35708"/>
    <lineage>
        <taxon>Eukaryota</taxon>
        <taxon>Viridiplantae</taxon>
        <taxon>Streptophyta</taxon>
        <taxon>Embryophyta</taxon>
        <taxon>Tracheophyta</taxon>
        <taxon>Spermatophyta</taxon>
        <taxon>Magnoliopsida</taxon>
        <taxon>Liliopsida</taxon>
        <taxon>Poales</taxon>
        <taxon>Poaceae</taxon>
        <taxon>PACMAD clade</taxon>
        <taxon>Arundinoideae</taxon>
        <taxon>Arundineae</taxon>
        <taxon>Arundo</taxon>
    </lineage>
</organism>
<reference evidence="1" key="1">
    <citation type="submission" date="2014-09" db="EMBL/GenBank/DDBJ databases">
        <authorList>
            <person name="Magalhaes I.L.F."/>
            <person name="Oliveira U."/>
            <person name="Santos F.R."/>
            <person name="Vidigal T.H.D.A."/>
            <person name="Brescovit A.D."/>
            <person name="Santos A.J."/>
        </authorList>
    </citation>
    <scope>NUCLEOTIDE SEQUENCE</scope>
    <source>
        <tissue evidence="1">Shoot tissue taken approximately 20 cm above the soil surface</tissue>
    </source>
</reference>
<reference evidence="1" key="2">
    <citation type="journal article" date="2015" name="Data Brief">
        <title>Shoot transcriptome of the giant reed, Arundo donax.</title>
        <authorList>
            <person name="Barrero R.A."/>
            <person name="Guerrero F.D."/>
            <person name="Moolhuijzen P."/>
            <person name="Goolsby J.A."/>
            <person name="Tidwell J."/>
            <person name="Bellgard S.E."/>
            <person name="Bellgard M.I."/>
        </authorList>
    </citation>
    <scope>NUCLEOTIDE SEQUENCE</scope>
    <source>
        <tissue evidence="1">Shoot tissue taken approximately 20 cm above the soil surface</tissue>
    </source>
</reference>
<proteinExistence type="predicted"/>
<dbReference type="AlphaFoldDB" id="A0A0A9F197"/>
<sequence>MTVTVIWSSLFNWVNSWRNLETSLPLKTGISTTVHWCPLISLMIPSARDSVS</sequence>
<accession>A0A0A9F197</accession>